<accession>A0A1I7LKP8</accession>
<protein>
    <submittedName>
        <fullName evidence="1">Uncharacterized protein</fullName>
    </submittedName>
</protein>
<keyword evidence="2" id="KW-1185">Reference proteome</keyword>
<dbReference type="Proteomes" id="UP000183508">
    <property type="component" value="Unassembled WGS sequence"/>
</dbReference>
<reference evidence="2" key="1">
    <citation type="submission" date="2016-10" db="EMBL/GenBank/DDBJ databases">
        <authorList>
            <person name="Varghese N."/>
        </authorList>
    </citation>
    <scope>NUCLEOTIDE SEQUENCE [LARGE SCALE GENOMIC DNA]</scope>
    <source>
        <strain evidence="2">DSM 17980</strain>
    </source>
</reference>
<dbReference type="EMBL" id="FPBV01000083">
    <property type="protein sequence ID" value="SFV10284.1"/>
    <property type="molecule type" value="Genomic_DNA"/>
</dbReference>
<evidence type="ECO:0000313" key="1">
    <source>
        <dbReference type="EMBL" id="SFV10284.1"/>
    </source>
</evidence>
<dbReference type="STRING" id="392015.SAMN05421543_1832"/>
<sequence length="162" mass="17471">MAGCGGAVPNNSATPNNAVTNSTAQAAPINALPSGVEQHLSSYSSRIQKVDKLPVQVPSSVDRVLLISPLTEYAISQFQEIWPKLNPKPAVVWVGMPEAQTKQMWSKLGYHGDPLPSPVTLYDKASVPVPAAYRKVSGGWEEVPGVLKSSEVNQWVNFFSKN</sequence>
<gene>
    <name evidence="1" type="ORF">SAMN05421543_1832</name>
</gene>
<dbReference type="AlphaFoldDB" id="A0A1I7LKP8"/>
<evidence type="ECO:0000313" key="2">
    <source>
        <dbReference type="Proteomes" id="UP000183508"/>
    </source>
</evidence>
<proteinExistence type="predicted"/>
<organism evidence="1 2">
    <name type="scientific">Alicyclobacillus macrosporangiidus</name>
    <dbReference type="NCBI Taxonomy" id="392015"/>
    <lineage>
        <taxon>Bacteria</taxon>
        <taxon>Bacillati</taxon>
        <taxon>Bacillota</taxon>
        <taxon>Bacilli</taxon>
        <taxon>Bacillales</taxon>
        <taxon>Alicyclobacillaceae</taxon>
        <taxon>Alicyclobacillus</taxon>
    </lineage>
</organism>
<name>A0A1I7LKP8_9BACL</name>